<keyword evidence="2" id="KW-0067">ATP-binding</keyword>
<evidence type="ECO:0000313" key="6">
    <source>
        <dbReference type="EMBL" id="MFD2207940.1"/>
    </source>
</evidence>
<evidence type="ECO:0000256" key="3">
    <source>
        <dbReference type="PROSITE-ProRule" id="PRU00339"/>
    </source>
</evidence>
<dbReference type="InterPro" id="IPR019734">
    <property type="entry name" value="TPR_rpt"/>
</dbReference>
<dbReference type="RefSeq" id="WP_380255077.1">
    <property type="nucleotide sequence ID" value="NZ_JBHUII010000013.1"/>
</dbReference>
<gene>
    <name evidence="6" type="ORF">ACFSKO_20175</name>
</gene>
<dbReference type="InterPro" id="IPR014729">
    <property type="entry name" value="Rossmann-like_a/b/a_fold"/>
</dbReference>
<dbReference type="SUPFAM" id="SSF52266">
    <property type="entry name" value="SGNH hydrolase"/>
    <property type="match status" value="1"/>
</dbReference>
<accession>A0ABW5BSP2</accession>
<dbReference type="PROSITE" id="PS50005">
    <property type="entry name" value="TPR"/>
    <property type="match status" value="1"/>
</dbReference>
<evidence type="ECO:0000256" key="1">
    <source>
        <dbReference type="ARBA" id="ARBA00022741"/>
    </source>
</evidence>
<proteinExistence type="predicted"/>
<dbReference type="PANTHER" id="PTHR40599">
    <property type="entry name" value="[CITRATE [PRO-3S]-LYASE] LIGASE"/>
    <property type="match status" value="1"/>
</dbReference>
<evidence type="ECO:0000256" key="4">
    <source>
        <dbReference type="SAM" id="MobiDB-lite"/>
    </source>
</evidence>
<keyword evidence="7" id="KW-1185">Reference proteome</keyword>
<keyword evidence="1" id="KW-0547">Nucleotide-binding</keyword>
<protein>
    <recommendedName>
        <fullName evidence="5">Citrate lyase ligase C-terminal domain-containing protein</fullName>
    </recommendedName>
</protein>
<name>A0ABW5BSP2_9PROT</name>
<evidence type="ECO:0000313" key="7">
    <source>
        <dbReference type="Proteomes" id="UP001597294"/>
    </source>
</evidence>
<feature type="repeat" description="TPR" evidence="3">
    <location>
        <begin position="104"/>
        <end position="137"/>
    </location>
</feature>
<dbReference type="PANTHER" id="PTHR40599:SF1">
    <property type="entry name" value="[CITRATE [PRO-3S]-LYASE] LIGASE"/>
    <property type="match status" value="1"/>
</dbReference>
<dbReference type="InterPro" id="IPR011990">
    <property type="entry name" value="TPR-like_helical_dom_sf"/>
</dbReference>
<dbReference type="Proteomes" id="UP001597294">
    <property type="component" value="Unassembled WGS sequence"/>
</dbReference>
<dbReference type="InterPro" id="IPR005216">
    <property type="entry name" value="Citrate_lyase_ligase"/>
</dbReference>
<evidence type="ECO:0000256" key="2">
    <source>
        <dbReference type="ARBA" id="ARBA00022840"/>
    </source>
</evidence>
<dbReference type="EMBL" id="JBHUII010000013">
    <property type="protein sequence ID" value="MFD2207940.1"/>
    <property type="molecule type" value="Genomic_DNA"/>
</dbReference>
<evidence type="ECO:0000259" key="5">
    <source>
        <dbReference type="SMART" id="SM00764"/>
    </source>
</evidence>
<organism evidence="6 7">
    <name type="scientific">Kiloniella antarctica</name>
    <dbReference type="NCBI Taxonomy" id="1550907"/>
    <lineage>
        <taxon>Bacteria</taxon>
        <taxon>Pseudomonadati</taxon>
        <taxon>Pseudomonadota</taxon>
        <taxon>Alphaproteobacteria</taxon>
        <taxon>Rhodospirillales</taxon>
        <taxon>Kiloniellaceae</taxon>
        <taxon>Kiloniella</taxon>
    </lineage>
</organism>
<dbReference type="Gene3D" id="1.25.40.10">
    <property type="entry name" value="Tetratricopeptide repeat domain"/>
    <property type="match status" value="1"/>
</dbReference>
<dbReference type="InterPro" id="IPR013166">
    <property type="entry name" value="Citrate_lyase_ligase_C"/>
</dbReference>
<dbReference type="SUPFAM" id="SSF48452">
    <property type="entry name" value="TPR-like"/>
    <property type="match status" value="1"/>
</dbReference>
<dbReference type="Gene3D" id="3.40.50.620">
    <property type="entry name" value="HUPs"/>
    <property type="match status" value="1"/>
</dbReference>
<keyword evidence="3" id="KW-0802">TPR repeat</keyword>
<comment type="caution">
    <text evidence="6">The sequence shown here is derived from an EMBL/GenBank/DDBJ whole genome shotgun (WGS) entry which is preliminary data.</text>
</comment>
<feature type="region of interest" description="Disordered" evidence="4">
    <location>
        <begin position="1"/>
        <end position="20"/>
    </location>
</feature>
<reference evidence="7" key="1">
    <citation type="journal article" date="2019" name="Int. J. Syst. Evol. Microbiol.">
        <title>The Global Catalogue of Microorganisms (GCM) 10K type strain sequencing project: providing services to taxonomists for standard genome sequencing and annotation.</title>
        <authorList>
            <consortium name="The Broad Institute Genomics Platform"/>
            <consortium name="The Broad Institute Genome Sequencing Center for Infectious Disease"/>
            <person name="Wu L."/>
            <person name="Ma J."/>
        </authorList>
    </citation>
    <scope>NUCLEOTIDE SEQUENCE [LARGE SCALE GENOMIC DNA]</scope>
    <source>
        <strain evidence="7">CGMCC 4.7192</strain>
    </source>
</reference>
<dbReference type="SUPFAM" id="SSF52374">
    <property type="entry name" value="Nucleotidylyl transferase"/>
    <property type="match status" value="1"/>
</dbReference>
<dbReference type="Pfam" id="PF08218">
    <property type="entry name" value="Citrate_ly_lig"/>
    <property type="match status" value="1"/>
</dbReference>
<dbReference type="SMART" id="SM00764">
    <property type="entry name" value="Citrate_ly_lig"/>
    <property type="match status" value="1"/>
</dbReference>
<sequence length="737" mass="84453">MLNTSNSSKRITSPSDLKNKSNSSLILPQLLADIIFTAKFNLSMYYHKIELAFQRKYSNNIKPFQYLSLERYGSTPNENGTHSYGSRIAIPILEQLIAENDQDKQAHLDLAHIYLSINQKSRALDVYKKMHTTFPNDPNSLIAQLNILLELGHIKEANSLAKSNITSFDCSILNSESYSAWIKSLMKAPNFNKLNSKDFGDLFFIPYMVKELKSELSIFNTILVDHCYASMISLAQAYVEKKGGYFLFATVDRIVNVRNRSISEDQIVKAEELVALGKIDRKEWLSSVPPHIKKSHKELSHFSAQYWKEILFGPSNILKGTKLLVSEYTSQYVNVKSGRRVTKGHSINYENNIFLFGTSDIYGTGCEDQYTIANYMQNIIQKTDLGEKFRVENHGVRGALLPNVVLNLFTQTIRPNDIVIFYGFPKLDSNEISNLPQTHLELSRPHSYGEIFNDESHLNWKGNKVAANHITQYLVDNKWDVKKPKIKKHSKEIKVYEDAEPFLNLMKYLLHRNSTVTTECGGIDAYCSYIKENEFIGTGTRGSVSVNCNPITLGHLHLLEYAANQVDYLYVFVIEEDLSYFKFQDRLRLVIDSVKHLKNVKVLRGGRYICTHLTFPEYYTKEEDVGALADASEEAWYFCEHIAPVLNITSIFLGSEPTCKITQQYNQQMSTLLKMYDIDVDIISRINFKNKAISASEVRKLLKDLKFDEIKKLVPPSTYAFLKQKYSNDVKRDNPIL</sequence>
<feature type="domain" description="Citrate lyase ligase C-terminal" evidence="5">
    <location>
        <begin position="541"/>
        <end position="722"/>
    </location>
</feature>